<proteinExistence type="predicted"/>
<reference evidence="1" key="2">
    <citation type="submission" date="2020-11" db="EMBL/GenBank/DDBJ databases">
        <authorList>
            <person name="McCartney M.A."/>
            <person name="Auch B."/>
            <person name="Kono T."/>
            <person name="Mallez S."/>
            <person name="Becker A."/>
            <person name="Gohl D.M."/>
            <person name="Silverstein K.A.T."/>
            <person name="Koren S."/>
            <person name="Bechman K.B."/>
            <person name="Herman A."/>
            <person name="Abrahante J.E."/>
            <person name="Garbe J."/>
        </authorList>
    </citation>
    <scope>NUCLEOTIDE SEQUENCE</scope>
    <source>
        <strain evidence="1">Duluth1</strain>
        <tissue evidence="1">Whole animal</tissue>
    </source>
</reference>
<protein>
    <submittedName>
        <fullName evidence="1">Uncharacterized protein</fullName>
    </submittedName>
</protein>
<dbReference type="EMBL" id="JAIWYP010000010">
    <property type="protein sequence ID" value="KAH3755110.1"/>
    <property type="molecule type" value="Genomic_DNA"/>
</dbReference>
<sequence>MALLDIWSDYTVTVGKPRLIGPGIVLRPFLYDKLTPTIHDGVTIGKFWDYLLTLERHDVIEECRPLIVSDCQAFLDTQKKKKEIHARLEDKDPVELVRDVGQGMELLPVLVEPMKLKTATKKTKHELVLTTKTSQLLPNYHLMVSKAKMLIKAGFTVCWMMPVQAVSNYLSVCLQLGTSITCDLLMTIFSLRTAYLKRTKMRSLKDTGCLSRGIGYNEVMQNRWALSEPVTSEYNSAMYDFTELAYTSPQHKDSTEVRI</sequence>
<dbReference type="Proteomes" id="UP000828390">
    <property type="component" value="Unassembled WGS sequence"/>
</dbReference>
<reference evidence="1" key="1">
    <citation type="journal article" date="2019" name="bioRxiv">
        <title>The Genome of the Zebra Mussel, Dreissena polymorpha: A Resource for Invasive Species Research.</title>
        <authorList>
            <person name="McCartney M.A."/>
            <person name="Auch B."/>
            <person name="Kono T."/>
            <person name="Mallez S."/>
            <person name="Zhang Y."/>
            <person name="Obille A."/>
            <person name="Becker A."/>
            <person name="Abrahante J.E."/>
            <person name="Garbe J."/>
            <person name="Badalamenti J.P."/>
            <person name="Herman A."/>
            <person name="Mangelson H."/>
            <person name="Liachko I."/>
            <person name="Sullivan S."/>
            <person name="Sone E.D."/>
            <person name="Koren S."/>
            <person name="Silverstein K.A.T."/>
            <person name="Beckman K.B."/>
            <person name="Gohl D.M."/>
        </authorList>
    </citation>
    <scope>NUCLEOTIDE SEQUENCE</scope>
    <source>
        <strain evidence="1">Duluth1</strain>
        <tissue evidence="1">Whole animal</tissue>
    </source>
</reference>
<keyword evidence="2" id="KW-1185">Reference proteome</keyword>
<evidence type="ECO:0000313" key="1">
    <source>
        <dbReference type="EMBL" id="KAH3755110.1"/>
    </source>
</evidence>
<accession>A0A9D4IB56</accession>
<name>A0A9D4IB56_DREPO</name>
<dbReference type="AlphaFoldDB" id="A0A9D4IB56"/>
<evidence type="ECO:0000313" key="2">
    <source>
        <dbReference type="Proteomes" id="UP000828390"/>
    </source>
</evidence>
<organism evidence="1 2">
    <name type="scientific">Dreissena polymorpha</name>
    <name type="common">Zebra mussel</name>
    <name type="synonym">Mytilus polymorpha</name>
    <dbReference type="NCBI Taxonomy" id="45954"/>
    <lineage>
        <taxon>Eukaryota</taxon>
        <taxon>Metazoa</taxon>
        <taxon>Spiralia</taxon>
        <taxon>Lophotrochozoa</taxon>
        <taxon>Mollusca</taxon>
        <taxon>Bivalvia</taxon>
        <taxon>Autobranchia</taxon>
        <taxon>Heteroconchia</taxon>
        <taxon>Euheterodonta</taxon>
        <taxon>Imparidentia</taxon>
        <taxon>Neoheterodontei</taxon>
        <taxon>Myida</taxon>
        <taxon>Dreissenoidea</taxon>
        <taxon>Dreissenidae</taxon>
        <taxon>Dreissena</taxon>
    </lineage>
</organism>
<comment type="caution">
    <text evidence="1">The sequence shown here is derived from an EMBL/GenBank/DDBJ whole genome shotgun (WGS) entry which is preliminary data.</text>
</comment>
<gene>
    <name evidence="1" type="ORF">DPMN_189795</name>
</gene>